<dbReference type="EMBL" id="QXFT01004697">
    <property type="protein sequence ID" value="KAE9276373.1"/>
    <property type="molecule type" value="Genomic_DNA"/>
</dbReference>
<evidence type="ECO:0000313" key="1">
    <source>
        <dbReference type="EMBL" id="KAE9276373.1"/>
    </source>
</evidence>
<accession>A0A6A4BTP9</accession>
<gene>
    <name evidence="1" type="ORF">PR003_g29080</name>
</gene>
<proteinExistence type="predicted"/>
<dbReference type="AlphaFoldDB" id="A0A6A4BTP9"/>
<comment type="caution">
    <text evidence="1">The sequence shown here is derived from an EMBL/GenBank/DDBJ whole genome shotgun (WGS) entry which is preliminary data.</text>
</comment>
<keyword evidence="2" id="KW-1185">Reference proteome</keyword>
<dbReference type="Proteomes" id="UP000434957">
    <property type="component" value="Unassembled WGS sequence"/>
</dbReference>
<sequence length="114" mass="12609">MMLMMSRTVLVVHAQCQNLRIVGIRAVTQEVDSGVLEGHLARQHDHVGASPYETWTEVSEKVYKADGVHDGHEYDSPELPAAVQLLASEEGVFKHVAKPTTSTRAAKLRDARTF</sequence>
<organism evidence="1 2">
    <name type="scientific">Phytophthora rubi</name>
    <dbReference type="NCBI Taxonomy" id="129364"/>
    <lineage>
        <taxon>Eukaryota</taxon>
        <taxon>Sar</taxon>
        <taxon>Stramenopiles</taxon>
        <taxon>Oomycota</taxon>
        <taxon>Peronosporomycetes</taxon>
        <taxon>Peronosporales</taxon>
        <taxon>Peronosporaceae</taxon>
        <taxon>Phytophthora</taxon>
    </lineage>
</organism>
<reference evidence="1 2" key="1">
    <citation type="submission" date="2018-08" db="EMBL/GenBank/DDBJ databases">
        <title>Genomic investigation of the strawberry pathogen Phytophthora fragariae indicates pathogenicity is determined by transcriptional variation in three key races.</title>
        <authorList>
            <person name="Adams T.M."/>
            <person name="Armitage A.D."/>
            <person name="Sobczyk M.K."/>
            <person name="Bates H.J."/>
            <person name="Dunwell J.M."/>
            <person name="Nellist C.F."/>
            <person name="Harrison R.J."/>
        </authorList>
    </citation>
    <scope>NUCLEOTIDE SEQUENCE [LARGE SCALE GENOMIC DNA]</scope>
    <source>
        <strain evidence="1 2">SCRP333</strain>
    </source>
</reference>
<protein>
    <submittedName>
        <fullName evidence="1">Uncharacterized protein</fullName>
    </submittedName>
</protein>
<name>A0A6A4BTP9_9STRA</name>
<evidence type="ECO:0000313" key="2">
    <source>
        <dbReference type="Proteomes" id="UP000434957"/>
    </source>
</evidence>